<keyword evidence="8" id="KW-1185">Reference proteome</keyword>
<dbReference type="GO" id="GO:0000976">
    <property type="term" value="F:transcription cis-regulatory region binding"/>
    <property type="evidence" value="ECO:0007669"/>
    <property type="project" value="TreeGrafter"/>
</dbReference>
<dbReference type="InterPro" id="IPR009057">
    <property type="entry name" value="Homeodomain-like_sf"/>
</dbReference>
<evidence type="ECO:0000256" key="1">
    <source>
        <dbReference type="ARBA" id="ARBA00023015"/>
    </source>
</evidence>
<evidence type="ECO:0000256" key="2">
    <source>
        <dbReference type="ARBA" id="ARBA00023125"/>
    </source>
</evidence>
<protein>
    <submittedName>
        <fullName evidence="7">Transcriptional regulator, TetR family</fullName>
    </submittedName>
</protein>
<proteinExistence type="predicted"/>
<dbReference type="Pfam" id="PF17937">
    <property type="entry name" value="TetR_C_28"/>
    <property type="match status" value="1"/>
</dbReference>
<dbReference type="GO" id="GO:0003700">
    <property type="term" value="F:DNA-binding transcription factor activity"/>
    <property type="evidence" value="ECO:0007669"/>
    <property type="project" value="TreeGrafter"/>
</dbReference>
<feature type="region of interest" description="Disordered" evidence="5">
    <location>
        <begin position="1"/>
        <end position="30"/>
    </location>
</feature>
<name>A0A1Y6EK35_9GAMM</name>
<accession>A0A1Y6EK35</accession>
<keyword evidence="1" id="KW-0805">Transcription regulation</keyword>
<dbReference type="PANTHER" id="PTHR30055">
    <property type="entry name" value="HTH-TYPE TRANSCRIPTIONAL REGULATOR RUTR"/>
    <property type="match status" value="1"/>
</dbReference>
<evidence type="ECO:0000256" key="3">
    <source>
        <dbReference type="ARBA" id="ARBA00023163"/>
    </source>
</evidence>
<reference evidence="8" key="1">
    <citation type="submission" date="2017-04" db="EMBL/GenBank/DDBJ databases">
        <authorList>
            <person name="Varghese N."/>
            <person name="Submissions S."/>
        </authorList>
    </citation>
    <scope>NUCLEOTIDE SEQUENCE [LARGE SCALE GENOMIC DNA]</scope>
</reference>
<dbReference type="Proteomes" id="UP000194450">
    <property type="component" value="Unassembled WGS sequence"/>
</dbReference>
<evidence type="ECO:0000313" key="7">
    <source>
        <dbReference type="EMBL" id="SMQ60523.1"/>
    </source>
</evidence>
<dbReference type="RefSeq" id="WP_234996238.1">
    <property type="nucleotide sequence ID" value="NZ_FXWH01000001.1"/>
</dbReference>
<gene>
    <name evidence="7" type="ORF">SAMN06297229_0429</name>
</gene>
<sequence length="210" mass="22711">MSMVSSAKSASATTDNNVVTSKQPDKCGRPSLREHVLDAAEALVAEQGAARLTFDALVQQTGVSKGGLLYHFANKDALVQAMLQRLVDRKEVRRTEFLKDLEGSRDANLKSILLAAMSCEEEAPALHSAILAAAANNPELLAPLREQTDALFAELDESELGGERARLLLFAVHGARLFEQLGLCQYGCCDRERFAEVLLGLVDDLGQTAK</sequence>
<keyword evidence="3" id="KW-0804">Transcription</keyword>
<dbReference type="PROSITE" id="PS50977">
    <property type="entry name" value="HTH_TETR_2"/>
    <property type="match status" value="1"/>
</dbReference>
<feature type="compositionally biased region" description="Polar residues" evidence="5">
    <location>
        <begin position="13"/>
        <end position="22"/>
    </location>
</feature>
<dbReference type="PRINTS" id="PR00455">
    <property type="entry name" value="HTHTETR"/>
</dbReference>
<dbReference type="InterPro" id="IPR001647">
    <property type="entry name" value="HTH_TetR"/>
</dbReference>
<dbReference type="Gene3D" id="1.10.357.10">
    <property type="entry name" value="Tetracycline Repressor, domain 2"/>
    <property type="match status" value="1"/>
</dbReference>
<evidence type="ECO:0000259" key="6">
    <source>
        <dbReference type="PROSITE" id="PS50977"/>
    </source>
</evidence>
<dbReference type="PANTHER" id="PTHR30055:SF234">
    <property type="entry name" value="HTH-TYPE TRANSCRIPTIONAL REGULATOR BETI"/>
    <property type="match status" value="1"/>
</dbReference>
<dbReference type="InterPro" id="IPR041479">
    <property type="entry name" value="TetR_CgmR_C"/>
</dbReference>
<dbReference type="InterPro" id="IPR050109">
    <property type="entry name" value="HTH-type_TetR-like_transc_reg"/>
</dbReference>
<dbReference type="EMBL" id="FXWH01000001">
    <property type="protein sequence ID" value="SMQ60523.1"/>
    <property type="molecule type" value="Genomic_DNA"/>
</dbReference>
<evidence type="ECO:0000256" key="4">
    <source>
        <dbReference type="PROSITE-ProRule" id="PRU00335"/>
    </source>
</evidence>
<dbReference type="Pfam" id="PF00440">
    <property type="entry name" value="TetR_N"/>
    <property type="match status" value="1"/>
</dbReference>
<evidence type="ECO:0000313" key="8">
    <source>
        <dbReference type="Proteomes" id="UP000194450"/>
    </source>
</evidence>
<evidence type="ECO:0000256" key="5">
    <source>
        <dbReference type="SAM" id="MobiDB-lite"/>
    </source>
</evidence>
<dbReference type="AlphaFoldDB" id="A0A1Y6EK35"/>
<keyword evidence="2 4" id="KW-0238">DNA-binding</keyword>
<feature type="DNA-binding region" description="H-T-H motif" evidence="4">
    <location>
        <begin position="53"/>
        <end position="72"/>
    </location>
</feature>
<feature type="compositionally biased region" description="Low complexity" evidence="5">
    <location>
        <begin position="1"/>
        <end position="12"/>
    </location>
</feature>
<feature type="domain" description="HTH tetR-type" evidence="6">
    <location>
        <begin position="30"/>
        <end position="90"/>
    </location>
</feature>
<dbReference type="SUPFAM" id="SSF46689">
    <property type="entry name" value="Homeodomain-like"/>
    <property type="match status" value="1"/>
</dbReference>
<organism evidence="7 8">
    <name type="scientific">Pseudidiomarina planktonica</name>
    <dbReference type="NCBI Taxonomy" id="1323738"/>
    <lineage>
        <taxon>Bacteria</taxon>
        <taxon>Pseudomonadati</taxon>
        <taxon>Pseudomonadota</taxon>
        <taxon>Gammaproteobacteria</taxon>
        <taxon>Alteromonadales</taxon>
        <taxon>Idiomarinaceae</taxon>
        <taxon>Pseudidiomarina</taxon>
    </lineage>
</organism>